<dbReference type="SMART" id="SM00066">
    <property type="entry name" value="GAL4"/>
    <property type="match status" value="1"/>
</dbReference>
<evidence type="ECO:0000256" key="6">
    <source>
        <dbReference type="ARBA" id="ARBA00023163"/>
    </source>
</evidence>
<feature type="region of interest" description="Disordered" evidence="8">
    <location>
        <begin position="619"/>
        <end position="672"/>
    </location>
</feature>
<name>A0A1L9U791_ASPBC</name>
<dbReference type="Gene3D" id="4.10.240.10">
    <property type="entry name" value="Zn(2)-C6 fungal-type DNA-binding domain"/>
    <property type="match status" value="1"/>
</dbReference>
<dbReference type="GO" id="GO:0008270">
    <property type="term" value="F:zinc ion binding"/>
    <property type="evidence" value="ECO:0007669"/>
    <property type="project" value="InterPro"/>
</dbReference>
<dbReference type="PROSITE" id="PS00463">
    <property type="entry name" value="ZN2_CY6_FUNGAL_1"/>
    <property type="match status" value="1"/>
</dbReference>
<dbReference type="RefSeq" id="XP_067474809.1">
    <property type="nucleotide sequence ID" value="XM_067627939.1"/>
</dbReference>
<dbReference type="AlphaFoldDB" id="A0A1L9U791"/>
<dbReference type="EMBL" id="KV878693">
    <property type="protein sequence ID" value="OJJ67560.1"/>
    <property type="molecule type" value="Genomic_DNA"/>
</dbReference>
<dbReference type="STRING" id="767769.A0A1L9U791"/>
<comment type="subcellular location">
    <subcellularLocation>
        <location evidence="1">Nucleus</location>
    </subcellularLocation>
</comment>
<organism evidence="10 11">
    <name type="scientific">Aspergillus brasiliensis (strain CBS 101740 / IMI 381727 / IBT 21946)</name>
    <dbReference type="NCBI Taxonomy" id="767769"/>
    <lineage>
        <taxon>Eukaryota</taxon>
        <taxon>Fungi</taxon>
        <taxon>Dikarya</taxon>
        <taxon>Ascomycota</taxon>
        <taxon>Pezizomycotina</taxon>
        <taxon>Eurotiomycetes</taxon>
        <taxon>Eurotiomycetidae</taxon>
        <taxon>Eurotiales</taxon>
        <taxon>Aspergillaceae</taxon>
        <taxon>Aspergillus</taxon>
        <taxon>Aspergillus subgen. Circumdati</taxon>
    </lineage>
</organism>
<keyword evidence="3" id="KW-0862">Zinc</keyword>
<evidence type="ECO:0000256" key="8">
    <source>
        <dbReference type="SAM" id="MobiDB-lite"/>
    </source>
</evidence>
<dbReference type="CDD" id="cd00067">
    <property type="entry name" value="GAL4"/>
    <property type="match status" value="1"/>
</dbReference>
<feature type="region of interest" description="Disordered" evidence="8">
    <location>
        <begin position="91"/>
        <end position="140"/>
    </location>
</feature>
<dbReference type="OMA" id="AHWRIAY"/>
<evidence type="ECO:0000256" key="2">
    <source>
        <dbReference type="ARBA" id="ARBA00022723"/>
    </source>
</evidence>
<keyword evidence="6" id="KW-0804">Transcription</keyword>
<feature type="region of interest" description="Disordered" evidence="8">
    <location>
        <begin position="1"/>
        <end position="29"/>
    </location>
</feature>
<evidence type="ECO:0000256" key="3">
    <source>
        <dbReference type="ARBA" id="ARBA00022833"/>
    </source>
</evidence>
<dbReference type="SMART" id="SM00906">
    <property type="entry name" value="Fungal_trans"/>
    <property type="match status" value="1"/>
</dbReference>
<dbReference type="InterPro" id="IPR036864">
    <property type="entry name" value="Zn2-C6_fun-type_DNA-bd_sf"/>
</dbReference>
<dbReference type="InterPro" id="IPR051711">
    <property type="entry name" value="Stress_Response_Reg"/>
</dbReference>
<keyword evidence="4" id="KW-0805">Transcription regulation</keyword>
<accession>A0A1L9U791</accession>
<sequence length="811" mass="90173">MFRHFQMPPPPNGNAAASQSDAAGRPKDRTRRACERCRQMKIKCDGATTCNHCRTSFNECVYPEPRRKRKASPHFDRLQELEKRVKAMEESYQTISATKDSSQSPSSVTQHHPQSAAGANDVGSDPTDPRPQARPSQGEARFGFSSADRAFIERLKAELGDWPGADFDSRLRIREKPGVKLFQSANPAPRVVSLPPRERAEHLINIALDASVLYHVVHRPTFDSAFELLYSLDRSDYGEGEMRHIPLVYALMALGCLFEKIGEGASESGDDMTAERTQYFATCRDLVDLHDCNDIVTLQAIFYMNLFILSTERLSPCYTCLSHAFSLAVRMNLQLPNTRDSLIVAEIKKRLFWSLRQLLMVVASMCGYPRPINSNEVDIEQPLDLDDNDLKSTRISQSLQDPALIRSMSGSVALLKLHNILDRIVRELYPSGGVRRKTNSGSMSHLVSNDIVTQLEEELQKWATSLPLGYKRGTSRYAPHLEKAKYELWMTYAHVQILLYRPFLHYFVDSTEGNGHAEHGFHKYASACVDASRNLIHLTEDMHRDGLLYGAHWRIAYMVCTAGLSLIYVVVGSKNPDTARNLKMDLNTAKRMLMCLTPYSSHSRRLHVALTVLTATFTKSDHGSQSQSPNDTAEAVSDKPHEPYTGPTTGQAYDASPQRNPKYSGPGAGEMMAPSPVFTRGVETHPSQPNPVEAYAIIPASQPPLSHLDSSTPVASGYVVPPLQPGAPGTTMPTPAPENTTPQSAERVMEALAGAAATYGPEAGLSDQTYYLEARPFNLQRPTEGEDYLFGREFGEFDGMTGDLLSFDYLF</sequence>
<keyword evidence="7" id="KW-0539">Nucleus</keyword>
<reference evidence="11" key="1">
    <citation type="journal article" date="2017" name="Genome Biol.">
        <title>Comparative genomics reveals high biological diversity and specific adaptations in the industrially and medically important fungal genus Aspergillus.</title>
        <authorList>
            <person name="de Vries R.P."/>
            <person name="Riley R."/>
            <person name="Wiebenga A."/>
            <person name="Aguilar-Osorio G."/>
            <person name="Amillis S."/>
            <person name="Uchima C.A."/>
            <person name="Anderluh G."/>
            <person name="Asadollahi M."/>
            <person name="Askin M."/>
            <person name="Barry K."/>
            <person name="Battaglia E."/>
            <person name="Bayram O."/>
            <person name="Benocci T."/>
            <person name="Braus-Stromeyer S.A."/>
            <person name="Caldana C."/>
            <person name="Canovas D."/>
            <person name="Cerqueira G.C."/>
            <person name="Chen F."/>
            <person name="Chen W."/>
            <person name="Choi C."/>
            <person name="Clum A."/>
            <person name="Dos Santos R.A."/>
            <person name="Damasio A.R."/>
            <person name="Diallinas G."/>
            <person name="Emri T."/>
            <person name="Fekete E."/>
            <person name="Flipphi M."/>
            <person name="Freyberg S."/>
            <person name="Gallo A."/>
            <person name="Gournas C."/>
            <person name="Habgood R."/>
            <person name="Hainaut M."/>
            <person name="Harispe M.L."/>
            <person name="Henrissat B."/>
            <person name="Hilden K.S."/>
            <person name="Hope R."/>
            <person name="Hossain A."/>
            <person name="Karabika E."/>
            <person name="Karaffa L."/>
            <person name="Karanyi Z."/>
            <person name="Krasevec N."/>
            <person name="Kuo A."/>
            <person name="Kusch H."/>
            <person name="LaButti K."/>
            <person name="Lagendijk E.L."/>
            <person name="Lapidus A."/>
            <person name="Levasseur A."/>
            <person name="Lindquist E."/>
            <person name="Lipzen A."/>
            <person name="Logrieco A.F."/>
            <person name="MacCabe A."/>
            <person name="Maekelae M.R."/>
            <person name="Malavazi I."/>
            <person name="Melin P."/>
            <person name="Meyer V."/>
            <person name="Mielnichuk N."/>
            <person name="Miskei M."/>
            <person name="Molnar A.P."/>
            <person name="Mule G."/>
            <person name="Ngan C.Y."/>
            <person name="Orejas M."/>
            <person name="Orosz E."/>
            <person name="Ouedraogo J.P."/>
            <person name="Overkamp K.M."/>
            <person name="Park H.-S."/>
            <person name="Perrone G."/>
            <person name="Piumi F."/>
            <person name="Punt P.J."/>
            <person name="Ram A.F."/>
            <person name="Ramon A."/>
            <person name="Rauscher S."/>
            <person name="Record E."/>
            <person name="Riano-Pachon D.M."/>
            <person name="Robert V."/>
            <person name="Roehrig J."/>
            <person name="Ruller R."/>
            <person name="Salamov A."/>
            <person name="Salih N.S."/>
            <person name="Samson R.A."/>
            <person name="Sandor E."/>
            <person name="Sanguinetti M."/>
            <person name="Schuetze T."/>
            <person name="Sepcic K."/>
            <person name="Shelest E."/>
            <person name="Sherlock G."/>
            <person name="Sophianopoulou V."/>
            <person name="Squina F.M."/>
            <person name="Sun H."/>
            <person name="Susca A."/>
            <person name="Todd R.B."/>
            <person name="Tsang A."/>
            <person name="Unkles S.E."/>
            <person name="van de Wiele N."/>
            <person name="van Rossen-Uffink D."/>
            <person name="Oliveira J.V."/>
            <person name="Vesth T.C."/>
            <person name="Visser J."/>
            <person name="Yu J.-H."/>
            <person name="Zhou M."/>
            <person name="Andersen M.R."/>
            <person name="Archer D.B."/>
            <person name="Baker S.E."/>
            <person name="Benoit I."/>
            <person name="Brakhage A.A."/>
            <person name="Braus G.H."/>
            <person name="Fischer R."/>
            <person name="Frisvad J.C."/>
            <person name="Goldman G.H."/>
            <person name="Houbraken J."/>
            <person name="Oakley B."/>
            <person name="Pocsi I."/>
            <person name="Scazzocchio C."/>
            <person name="Seiboth B."/>
            <person name="vanKuyk P.A."/>
            <person name="Wortman J."/>
            <person name="Dyer P.S."/>
            <person name="Grigoriev I.V."/>
        </authorList>
    </citation>
    <scope>NUCLEOTIDE SEQUENCE [LARGE SCALE GENOMIC DNA]</scope>
    <source>
        <strain evidence="11">CBS 101740 / IMI 381727 / IBT 21946</strain>
    </source>
</reference>
<feature type="compositionally biased region" description="Polar residues" evidence="8">
    <location>
        <begin position="619"/>
        <end position="631"/>
    </location>
</feature>
<dbReference type="CDD" id="cd12148">
    <property type="entry name" value="fungal_TF_MHR"/>
    <property type="match status" value="1"/>
</dbReference>
<dbReference type="InterPro" id="IPR001138">
    <property type="entry name" value="Zn2Cys6_DnaBD"/>
</dbReference>
<dbReference type="PANTHER" id="PTHR47540:SF1">
    <property type="entry name" value="ACTIVATOR OF STRESS GENES 1-RELATED"/>
    <property type="match status" value="1"/>
</dbReference>
<gene>
    <name evidence="10" type="ORF">ASPBRDRAFT_58664</name>
</gene>
<evidence type="ECO:0000313" key="10">
    <source>
        <dbReference type="EMBL" id="OJJ67560.1"/>
    </source>
</evidence>
<dbReference type="Proteomes" id="UP000184499">
    <property type="component" value="Unassembled WGS sequence"/>
</dbReference>
<dbReference type="GO" id="GO:0006351">
    <property type="term" value="P:DNA-templated transcription"/>
    <property type="evidence" value="ECO:0007669"/>
    <property type="project" value="InterPro"/>
</dbReference>
<dbReference type="GO" id="GO:0043565">
    <property type="term" value="F:sequence-specific DNA binding"/>
    <property type="evidence" value="ECO:0007669"/>
    <property type="project" value="TreeGrafter"/>
</dbReference>
<dbReference type="GO" id="GO:0045944">
    <property type="term" value="P:positive regulation of transcription by RNA polymerase II"/>
    <property type="evidence" value="ECO:0007669"/>
    <property type="project" value="TreeGrafter"/>
</dbReference>
<dbReference type="InterPro" id="IPR007219">
    <property type="entry name" value="XnlR_reg_dom"/>
</dbReference>
<protein>
    <recommendedName>
        <fullName evidence="9">Zn(2)-C6 fungal-type domain-containing protein</fullName>
    </recommendedName>
</protein>
<keyword evidence="5" id="KW-0238">DNA-binding</keyword>
<proteinExistence type="predicted"/>
<dbReference type="SUPFAM" id="SSF57701">
    <property type="entry name" value="Zn2/Cys6 DNA-binding domain"/>
    <property type="match status" value="1"/>
</dbReference>
<dbReference type="OrthoDB" id="6486656at2759"/>
<feature type="compositionally biased region" description="Polar residues" evidence="8">
    <location>
        <begin position="91"/>
        <end position="113"/>
    </location>
</feature>
<keyword evidence="11" id="KW-1185">Reference proteome</keyword>
<evidence type="ECO:0000313" key="11">
    <source>
        <dbReference type="Proteomes" id="UP000184499"/>
    </source>
</evidence>
<dbReference type="GeneID" id="93580427"/>
<dbReference type="Pfam" id="PF04082">
    <property type="entry name" value="Fungal_trans"/>
    <property type="match status" value="1"/>
</dbReference>
<feature type="compositionally biased region" description="Polar residues" evidence="8">
    <location>
        <begin position="646"/>
        <end position="661"/>
    </location>
</feature>
<evidence type="ECO:0000256" key="5">
    <source>
        <dbReference type="ARBA" id="ARBA00023125"/>
    </source>
</evidence>
<dbReference type="VEuPathDB" id="FungiDB:ASPBRDRAFT_58664"/>
<feature type="domain" description="Zn(2)-C6 fungal-type" evidence="9">
    <location>
        <begin position="33"/>
        <end position="62"/>
    </location>
</feature>
<evidence type="ECO:0000256" key="7">
    <source>
        <dbReference type="ARBA" id="ARBA00023242"/>
    </source>
</evidence>
<dbReference type="PROSITE" id="PS50048">
    <property type="entry name" value="ZN2_CY6_FUNGAL_2"/>
    <property type="match status" value="1"/>
</dbReference>
<evidence type="ECO:0000256" key="4">
    <source>
        <dbReference type="ARBA" id="ARBA00023015"/>
    </source>
</evidence>
<dbReference type="PANTHER" id="PTHR47540">
    <property type="entry name" value="THIAMINE REPRESSIBLE GENES REGULATORY PROTEIN THI5"/>
    <property type="match status" value="1"/>
</dbReference>
<evidence type="ECO:0000259" key="9">
    <source>
        <dbReference type="PROSITE" id="PS50048"/>
    </source>
</evidence>
<keyword evidence="2" id="KW-0479">Metal-binding</keyword>
<dbReference type="Pfam" id="PF00172">
    <property type="entry name" value="Zn_clus"/>
    <property type="match status" value="1"/>
</dbReference>
<dbReference type="GO" id="GO:0000981">
    <property type="term" value="F:DNA-binding transcription factor activity, RNA polymerase II-specific"/>
    <property type="evidence" value="ECO:0007669"/>
    <property type="project" value="InterPro"/>
</dbReference>
<evidence type="ECO:0000256" key="1">
    <source>
        <dbReference type="ARBA" id="ARBA00004123"/>
    </source>
</evidence>
<dbReference type="GO" id="GO:0005634">
    <property type="term" value="C:nucleus"/>
    <property type="evidence" value="ECO:0007669"/>
    <property type="project" value="UniProtKB-SubCell"/>
</dbReference>